<feature type="domain" description="GmrSD restriction endonucleases C-terminal" evidence="2">
    <location>
        <begin position="517"/>
        <end position="584"/>
    </location>
</feature>
<dbReference type="Pfam" id="PF07510">
    <property type="entry name" value="GmrSD_C"/>
    <property type="match status" value="1"/>
</dbReference>
<evidence type="ECO:0000259" key="2">
    <source>
        <dbReference type="Pfam" id="PF07510"/>
    </source>
</evidence>
<accession>A0A2A2F9G8</accession>
<dbReference type="RefSeq" id="WP_095637925.1">
    <property type="nucleotide sequence ID" value="NZ_NSKC01000010.1"/>
</dbReference>
<proteinExistence type="predicted"/>
<dbReference type="Proteomes" id="UP000218083">
    <property type="component" value="Unassembled WGS sequence"/>
</dbReference>
<dbReference type="EMBL" id="NSKC01000010">
    <property type="protein sequence ID" value="PAU81490.1"/>
    <property type="molecule type" value="Genomic_DNA"/>
</dbReference>
<dbReference type="AlphaFoldDB" id="A0A2A2F9G8"/>
<dbReference type="GeneID" id="43367941"/>
<comment type="caution">
    <text evidence="3">The sequence shown here is derived from an EMBL/GenBank/DDBJ whole genome shotgun (WGS) entry which is preliminary data.</text>
</comment>
<dbReference type="InterPro" id="IPR011089">
    <property type="entry name" value="GmrSD_C"/>
</dbReference>
<sequence length="637" mass="73915">MSRQVSDYLSEINDHIFLPGLQREFVWNPRQIEELFDSLIRDYPIGAITEWRVRAANISDYNSYNFLRMYVADDYRPPDPVLAEYDLYNQEVEDKEPEILIIDGQQRLNSLYIGVEGGITVYNGGRGKPSDELQYWEGQRLCVDLFGHPEYDRDDTAGDYGFEFKSTGKFGGTDETGYTMTGDTRHLWMPVGELWNGGNDGGSGNSTVLEGRTLSEVVDEYVDTAELRADNETRYQLRSISMAVARDITSNVLQDDLETDSTNKDRSEIPEIFTRLNMEGSDPKPYQLLLSKLMSYWPYAEEEDERINPREVIQDWIDEFKQKFPEYEQEIDRKLFLRYTAYLVGTDLLRSNLSSIDEERMDEMRERWLYNEPVVAGRRFEWFRTSLEKAFQTVIESGIRSSVMNTMPIFALLGVFYYQNPDAEVSDANRESVFQFVARALLLNKYYQVLTYGKCRNWMRYLREWEPEPDEPIVFPGEELFESENISPSAEDIRRVVANARYESSPGEPVFTDTDVTAVLGLIEESYTQSTSTSIGDYSVDHIYPKSRAESVSESIGETVDLNRIGNLQLLPHEMNEEIKSDQWPHDWLDDLGNAEAERIQRVNQYPDIEPTPENAQAFIRAREEQITDYLIDKYVK</sequence>
<name>A0A2A2F9G8_9EURY</name>
<evidence type="ECO:0000313" key="3">
    <source>
        <dbReference type="EMBL" id="PAU81490.1"/>
    </source>
</evidence>
<keyword evidence="4" id="KW-1185">Reference proteome</keyword>
<dbReference type="InterPro" id="IPR004919">
    <property type="entry name" value="GmrSD_N"/>
</dbReference>
<protein>
    <recommendedName>
        <fullName evidence="5">DUF262 domain-containing protein</fullName>
    </recommendedName>
</protein>
<organism evidence="3 4">
    <name type="scientific">Halorubrum salipaludis</name>
    <dbReference type="NCBI Taxonomy" id="2032630"/>
    <lineage>
        <taxon>Archaea</taxon>
        <taxon>Methanobacteriati</taxon>
        <taxon>Methanobacteriota</taxon>
        <taxon>Stenosarchaea group</taxon>
        <taxon>Halobacteria</taxon>
        <taxon>Halobacteriales</taxon>
        <taxon>Haloferacaceae</taxon>
        <taxon>Halorubrum</taxon>
    </lineage>
</organism>
<feature type="domain" description="GmrSD restriction endonucleases N-terminal" evidence="1">
    <location>
        <begin position="6"/>
        <end position="293"/>
    </location>
</feature>
<dbReference type="OrthoDB" id="240912at2157"/>
<gene>
    <name evidence="3" type="ORF">CK500_14425</name>
</gene>
<dbReference type="PANTHER" id="PTHR37292">
    <property type="entry name" value="VNG6097C"/>
    <property type="match status" value="1"/>
</dbReference>
<evidence type="ECO:0000313" key="4">
    <source>
        <dbReference type="Proteomes" id="UP000218083"/>
    </source>
</evidence>
<reference evidence="3 4" key="1">
    <citation type="submission" date="2017-08" db="EMBL/GenBank/DDBJ databases">
        <title>The strain WRN001 was isolated from Binhai saline alkaline soil, Tianjin, China.</title>
        <authorList>
            <person name="Liu D."/>
            <person name="Zhang G."/>
        </authorList>
    </citation>
    <scope>NUCLEOTIDE SEQUENCE [LARGE SCALE GENOMIC DNA]</scope>
    <source>
        <strain evidence="3 4">WN019</strain>
    </source>
</reference>
<evidence type="ECO:0008006" key="5">
    <source>
        <dbReference type="Google" id="ProtNLM"/>
    </source>
</evidence>
<dbReference type="PANTHER" id="PTHR37292:SF2">
    <property type="entry name" value="DUF262 DOMAIN-CONTAINING PROTEIN"/>
    <property type="match status" value="1"/>
</dbReference>
<evidence type="ECO:0000259" key="1">
    <source>
        <dbReference type="Pfam" id="PF03235"/>
    </source>
</evidence>
<dbReference type="Pfam" id="PF03235">
    <property type="entry name" value="GmrSD_N"/>
    <property type="match status" value="1"/>
</dbReference>